<sequence>MSISSLIERSEEKKGSFFKLIDSFVWEIRTLKKEMVQKAEQAEGDPEPVILQGLDGQVGGLFLPPCVGVRAGLAGVRDSGNDSLRRMSVLDRLVQTHAVWLQLGLSRAEATRKLQPQPTGTFLVRKSTTLRRKVISLRMHQDSETPVKDFPVKECQCSKHMAYQFLSIRDLYHPNVSPIDLLLL</sequence>
<gene>
    <name evidence="3" type="ORF">GSONMT00075920001</name>
</gene>
<evidence type="ECO:0000313" key="4">
    <source>
        <dbReference type="Proteomes" id="UP000193380"/>
    </source>
</evidence>
<accession>A0A060WNQ1</accession>
<evidence type="ECO:0000259" key="2">
    <source>
        <dbReference type="PROSITE" id="PS50001"/>
    </source>
</evidence>
<evidence type="ECO:0000256" key="1">
    <source>
        <dbReference type="PROSITE-ProRule" id="PRU00191"/>
    </source>
</evidence>
<dbReference type="PROSITE" id="PS50001">
    <property type="entry name" value="SH2"/>
    <property type="match status" value="1"/>
</dbReference>
<reference evidence="3" key="2">
    <citation type="submission" date="2014-03" db="EMBL/GenBank/DDBJ databases">
        <authorList>
            <person name="Genoscope - CEA"/>
        </authorList>
    </citation>
    <scope>NUCLEOTIDE SEQUENCE</scope>
</reference>
<dbReference type="STRING" id="8022.A0A060WNQ1"/>
<protein>
    <recommendedName>
        <fullName evidence="2">SH2 domain-containing protein</fullName>
    </recommendedName>
</protein>
<dbReference type="InterPro" id="IPR000980">
    <property type="entry name" value="SH2"/>
</dbReference>
<name>A0A060WNQ1_ONCMY</name>
<reference evidence="3" key="1">
    <citation type="journal article" date="2014" name="Nat. Commun.">
        <title>The rainbow trout genome provides novel insights into evolution after whole-genome duplication in vertebrates.</title>
        <authorList>
            <person name="Berthelot C."/>
            <person name="Brunet F."/>
            <person name="Chalopin D."/>
            <person name="Juanchich A."/>
            <person name="Bernard M."/>
            <person name="Noel B."/>
            <person name="Bento P."/>
            <person name="Da Silva C."/>
            <person name="Labadie K."/>
            <person name="Alberti A."/>
            <person name="Aury J.M."/>
            <person name="Louis A."/>
            <person name="Dehais P."/>
            <person name="Bardou P."/>
            <person name="Montfort J."/>
            <person name="Klopp C."/>
            <person name="Cabau C."/>
            <person name="Gaspin C."/>
            <person name="Thorgaard G.H."/>
            <person name="Boussaha M."/>
            <person name="Quillet E."/>
            <person name="Guyomard R."/>
            <person name="Galiana D."/>
            <person name="Bobe J."/>
            <person name="Volff J.N."/>
            <person name="Genet C."/>
            <person name="Wincker P."/>
            <person name="Jaillon O."/>
            <person name="Roest Crollius H."/>
            <person name="Guiguen Y."/>
        </authorList>
    </citation>
    <scope>NUCLEOTIDE SEQUENCE [LARGE SCALE GENOMIC DNA]</scope>
</reference>
<dbReference type="PaxDb" id="8022-A0A060WNQ1"/>
<evidence type="ECO:0000313" key="3">
    <source>
        <dbReference type="EMBL" id="CDQ66699.1"/>
    </source>
</evidence>
<dbReference type="AlphaFoldDB" id="A0A060WNQ1"/>
<dbReference type="Proteomes" id="UP000193380">
    <property type="component" value="Unassembled WGS sequence"/>
</dbReference>
<dbReference type="InterPro" id="IPR036860">
    <property type="entry name" value="SH2_dom_sf"/>
</dbReference>
<dbReference type="Gene3D" id="3.30.505.10">
    <property type="entry name" value="SH2 domain"/>
    <property type="match status" value="1"/>
</dbReference>
<proteinExistence type="predicted"/>
<dbReference type="Pfam" id="PF00017">
    <property type="entry name" value="SH2"/>
    <property type="match status" value="1"/>
</dbReference>
<feature type="domain" description="SH2" evidence="2">
    <location>
        <begin position="100"/>
        <end position="184"/>
    </location>
</feature>
<dbReference type="EMBL" id="FR904553">
    <property type="protein sequence ID" value="CDQ66699.1"/>
    <property type="molecule type" value="Genomic_DNA"/>
</dbReference>
<dbReference type="SUPFAM" id="SSF55550">
    <property type="entry name" value="SH2 domain"/>
    <property type="match status" value="1"/>
</dbReference>
<keyword evidence="1" id="KW-0727">SH2 domain</keyword>
<organism evidence="3 4">
    <name type="scientific">Oncorhynchus mykiss</name>
    <name type="common">Rainbow trout</name>
    <name type="synonym">Salmo gairdneri</name>
    <dbReference type="NCBI Taxonomy" id="8022"/>
    <lineage>
        <taxon>Eukaryota</taxon>
        <taxon>Metazoa</taxon>
        <taxon>Chordata</taxon>
        <taxon>Craniata</taxon>
        <taxon>Vertebrata</taxon>
        <taxon>Euteleostomi</taxon>
        <taxon>Actinopterygii</taxon>
        <taxon>Neopterygii</taxon>
        <taxon>Teleostei</taxon>
        <taxon>Protacanthopterygii</taxon>
        <taxon>Salmoniformes</taxon>
        <taxon>Salmonidae</taxon>
        <taxon>Salmoninae</taxon>
        <taxon>Oncorhynchus</taxon>
    </lineage>
</organism>